<dbReference type="SUPFAM" id="SSF53474">
    <property type="entry name" value="alpha/beta-Hydrolases"/>
    <property type="match status" value="1"/>
</dbReference>
<keyword evidence="2" id="KW-0442">Lipid degradation</keyword>
<feature type="signal peptide" evidence="4">
    <location>
        <begin position="1"/>
        <end position="24"/>
    </location>
</feature>
<evidence type="ECO:0000256" key="1">
    <source>
        <dbReference type="ARBA" id="ARBA00022801"/>
    </source>
</evidence>
<dbReference type="PANTHER" id="PTHR10272">
    <property type="entry name" value="PLATELET-ACTIVATING FACTOR ACETYLHYDROLASE"/>
    <property type="match status" value="1"/>
</dbReference>
<name>A0ABW5GQQ2_9PSEU</name>
<keyword evidence="1 5" id="KW-0378">Hydrolase</keyword>
<comment type="caution">
    <text evidence="5">The sequence shown here is derived from an EMBL/GenBank/DDBJ whole genome shotgun (WGS) entry which is preliminary data.</text>
</comment>
<dbReference type="Proteomes" id="UP001597419">
    <property type="component" value="Unassembled WGS sequence"/>
</dbReference>
<sequence length="418" mass="45118">MRSLAVAGTLALATTLGAAVPATAAPAAAPLRLTLPALTGPFQTGTTTLHLVDSLRKDPWVASQQREVMATVTYPVRHTGPAPRAPWQTPGVAAATEELGKVQFGIPANSVDWAATQRQARTDIPADPSLGQRPVVLFSPGYGGPRELYAVLTDDLASRGYVVVSLSHTHESAAVEFPGGRIERSMSAPGDPAEMKKAIDARGGDTRFVLDQLTRLAHGDNPDADRRPLPRHLGKALDLSRVGAFGHSYGGYTAGETMYQDRRVDAGINLDGAMSHGSGIDGAPYLPGEVTKHGLDRPFLLFGSQLVDRTGKLIDHDRLNPFDRSWPEFWANQRGWKRDLLITGSRHLGFSDLQAVIPQLGGLVSADKRTETIGTVDPRRSLDAQRDYVSGFFDLHLRGLDRHLFDGPTPCHPDVKFI</sequence>
<accession>A0ABW5GQQ2</accession>
<proteinExistence type="predicted"/>
<feature type="chain" id="PRO_5047030711" evidence="4">
    <location>
        <begin position="25"/>
        <end position="418"/>
    </location>
</feature>
<dbReference type="InterPro" id="IPR029058">
    <property type="entry name" value="AB_hydrolase_fold"/>
</dbReference>
<dbReference type="EMBL" id="JBHUKU010000020">
    <property type="protein sequence ID" value="MFD2463166.1"/>
    <property type="molecule type" value="Genomic_DNA"/>
</dbReference>
<dbReference type="PANTHER" id="PTHR10272:SF0">
    <property type="entry name" value="PLATELET-ACTIVATING FACTOR ACETYLHYDROLASE"/>
    <property type="match status" value="1"/>
</dbReference>
<evidence type="ECO:0000256" key="3">
    <source>
        <dbReference type="ARBA" id="ARBA00023098"/>
    </source>
</evidence>
<protein>
    <submittedName>
        <fullName evidence="5">Alpha/beta hydrolase family protein</fullName>
    </submittedName>
</protein>
<dbReference type="RefSeq" id="WP_345392234.1">
    <property type="nucleotide sequence ID" value="NZ_BAABHG010000005.1"/>
</dbReference>
<dbReference type="Pfam" id="PF03403">
    <property type="entry name" value="PAF-AH_p_II"/>
    <property type="match status" value="1"/>
</dbReference>
<organism evidence="5 6">
    <name type="scientific">Amycolatopsis samaneae</name>
    <dbReference type="NCBI Taxonomy" id="664691"/>
    <lineage>
        <taxon>Bacteria</taxon>
        <taxon>Bacillati</taxon>
        <taxon>Actinomycetota</taxon>
        <taxon>Actinomycetes</taxon>
        <taxon>Pseudonocardiales</taxon>
        <taxon>Pseudonocardiaceae</taxon>
        <taxon>Amycolatopsis</taxon>
    </lineage>
</organism>
<dbReference type="GO" id="GO:0016787">
    <property type="term" value="F:hydrolase activity"/>
    <property type="evidence" value="ECO:0007669"/>
    <property type="project" value="UniProtKB-KW"/>
</dbReference>
<reference evidence="6" key="1">
    <citation type="journal article" date="2019" name="Int. J. Syst. Evol. Microbiol.">
        <title>The Global Catalogue of Microorganisms (GCM) 10K type strain sequencing project: providing services to taxonomists for standard genome sequencing and annotation.</title>
        <authorList>
            <consortium name="The Broad Institute Genomics Platform"/>
            <consortium name="The Broad Institute Genome Sequencing Center for Infectious Disease"/>
            <person name="Wu L."/>
            <person name="Ma J."/>
        </authorList>
    </citation>
    <scope>NUCLEOTIDE SEQUENCE [LARGE SCALE GENOMIC DNA]</scope>
    <source>
        <strain evidence="6">CGMCC 4.7643</strain>
    </source>
</reference>
<keyword evidence="6" id="KW-1185">Reference proteome</keyword>
<keyword evidence="4" id="KW-0732">Signal</keyword>
<evidence type="ECO:0000313" key="5">
    <source>
        <dbReference type="EMBL" id="MFD2463166.1"/>
    </source>
</evidence>
<keyword evidence="3" id="KW-0443">Lipid metabolism</keyword>
<evidence type="ECO:0000313" key="6">
    <source>
        <dbReference type="Proteomes" id="UP001597419"/>
    </source>
</evidence>
<gene>
    <name evidence="5" type="ORF">ACFSYJ_31460</name>
</gene>
<evidence type="ECO:0000256" key="4">
    <source>
        <dbReference type="SAM" id="SignalP"/>
    </source>
</evidence>
<dbReference type="Gene3D" id="3.40.50.1820">
    <property type="entry name" value="alpha/beta hydrolase"/>
    <property type="match status" value="1"/>
</dbReference>
<evidence type="ECO:0000256" key="2">
    <source>
        <dbReference type="ARBA" id="ARBA00022963"/>
    </source>
</evidence>